<sequence length="81" mass="8245">MTGPGEDRPPRSGGTISNTVASCSGTTVQAGHINAVHVHTTTVRSRPLLPIAGVLAIAVGLMAWAMTARAEREIPDRGGSG</sequence>
<dbReference type="Proteomes" id="UP001206128">
    <property type="component" value="Unassembled WGS sequence"/>
</dbReference>
<keyword evidence="2" id="KW-1133">Transmembrane helix</keyword>
<accession>A0AAE3KIV1</accession>
<reference evidence="3" key="1">
    <citation type="submission" date="2022-06" db="EMBL/GenBank/DDBJ databases">
        <title>Genomic Encyclopedia of Archaeal and Bacterial Type Strains, Phase II (KMG-II): from individual species to whole genera.</title>
        <authorList>
            <person name="Goeker M."/>
        </authorList>
    </citation>
    <scope>NUCLEOTIDE SEQUENCE</scope>
    <source>
        <strain evidence="3">DSM 43935</strain>
    </source>
</reference>
<dbReference type="AlphaFoldDB" id="A0AAE3KIV1"/>
<dbReference type="EMBL" id="JAMTCK010000013">
    <property type="protein sequence ID" value="MCP2168382.1"/>
    <property type="molecule type" value="Genomic_DNA"/>
</dbReference>
<evidence type="ECO:0000256" key="2">
    <source>
        <dbReference type="SAM" id="Phobius"/>
    </source>
</evidence>
<feature type="compositionally biased region" description="Basic and acidic residues" evidence="1">
    <location>
        <begin position="1"/>
        <end position="10"/>
    </location>
</feature>
<name>A0AAE3KIV1_9PSEU</name>
<protein>
    <submittedName>
        <fullName evidence="3">Uncharacterized protein</fullName>
    </submittedName>
</protein>
<organism evidence="3 4">
    <name type="scientific">Goodfellowiella coeruleoviolacea</name>
    <dbReference type="NCBI Taxonomy" id="334858"/>
    <lineage>
        <taxon>Bacteria</taxon>
        <taxon>Bacillati</taxon>
        <taxon>Actinomycetota</taxon>
        <taxon>Actinomycetes</taxon>
        <taxon>Pseudonocardiales</taxon>
        <taxon>Pseudonocardiaceae</taxon>
        <taxon>Goodfellowiella</taxon>
    </lineage>
</organism>
<dbReference type="RefSeq" id="WP_253776172.1">
    <property type="nucleotide sequence ID" value="NZ_JAMTCK010000013.1"/>
</dbReference>
<feature type="region of interest" description="Disordered" evidence="1">
    <location>
        <begin position="1"/>
        <end position="21"/>
    </location>
</feature>
<feature type="transmembrane region" description="Helical" evidence="2">
    <location>
        <begin position="48"/>
        <end position="67"/>
    </location>
</feature>
<comment type="caution">
    <text evidence="3">The sequence shown here is derived from an EMBL/GenBank/DDBJ whole genome shotgun (WGS) entry which is preliminary data.</text>
</comment>
<proteinExistence type="predicted"/>
<evidence type="ECO:0000313" key="4">
    <source>
        <dbReference type="Proteomes" id="UP001206128"/>
    </source>
</evidence>
<keyword evidence="4" id="KW-1185">Reference proteome</keyword>
<gene>
    <name evidence="3" type="ORF">LX83_005260</name>
</gene>
<keyword evidence="2" id="KW-0812">Transmembrane</keyword>
<keyword evidence="2" id="KW-0472">Membrane</keyword>
<evidence type="ECO:0000256" key="1">
    <source>
        <dbReference type="SAM" id="MobiDB-lite"/>
    </source>
</evidence>
<evidence type="ECO:0000313" key="3">
    <source>
        <dbReference type="EMBL" id="MCP2168382.1"/>
    </source>
</evidence>